<feature type="non-terminal residue" evidence="2">
    <location>
        <position position="80"/>
    </location>
</feature>
<proteinExistence type="predicted"/>
<organism evidence="2 3">
    <name type="scientific">Plectosphaerella cucumerina</name>
    <dbReference type="NCBI Taxonomy" id="40658"/>
    <lineage>
        <taxon>Eukaryota</taxon>
        <taxon>Fungi</taxon>
        <taxon>Dikarya</taxon>
        <taxon>Ascomycota</taxon>
        <taxon>Pezizomycotina</taxon>
        <taxon>Sordariomycetes</taxon>
        <taxon>Hypocreomycetidae</taxon>
        <taxon>Glomerellales</taxon>
        <taxon>Plectosphaerellaceae</taxon>
        <taxon>Plectosphaerella</taxon>
    </lineage>
</organism>
<gene>
    <name evidence="2" type="ORF">B0T11DRAFT_210293</name>
</gene>
<dbReference type="OrthoDB" id="295274at2759"/>
<accession>A0A8K0X9T0</accession>
<comment type="caution">
    <text evidence="2">The sequence shown here is derived from an EMBL/GenBank/DDBJ whole genome shotgun (WGS) entry which is preliminary data.</text>
</comment>
<dbReference type="InterPro" id="IPR046347">
    <property type="entry name" value="bZIP_sf"/>
</dbReference>
<name>A0A8K0X9T0_9PEZI</name>
<protein>
    <recommendedName>
        <fullName evidence="4">BZIP domain-containing protein</fullName>
    </recommendedName>
</protein>
<dbReference type="EMBL" id="JAGPXD010000001">
    <property type="protein sequence ID" value="KAH7377207.1"/>
    <property type="molecule type" value="Genomic_DNA"/>
</dbReference>
<feature type="compositionally biased region" description="Polar residues" evidence="1">
    <location>
        <begin position="1"/>
        <end position="12"/>
    </location>
</feature>
<feature type="non-terminal residue" evidence="2">
    <location>
        <position position="1"/>
    </location>
</feature>
<evidence type="ECO:0000313" key="3">
    <source>
        <dbReference type="Proteomes" id="UP000813385"/>
    </source>
</evidence>
<feature type="region of interest" description="Disordered" evidence="1">
    <location>
        <begin position="1"/>
        <end position="21"/>
    </location>
</feature>
<keyword evidence="3" id="KW-1185">Reference proteome</keyword>
<sequence length="80" mass="9126">EETSRIKNSAATKRSRDKSRQIEMDLAAREKQLAEDHMYLEASAAALRAENLALKYQILQHGDCNCEFIRVYISKAAKQV</sequence>
<dbReference type="AlphaFoldDB" id="A0A8K0X9T0"/>
<reference evidence="2" key="1">
    <citation type="journal article" date="2021" name="Nat. Commun.">
        <title>Genetic determinants of endophytism in the Arabidopsis root mycobiome.</title>
        <authorList>
            <person name="Mesny F."/>
            <person name="Miyauchi S."/>
            <person name="Thiergart T."/>
            <person name="Pickel B."/>
            <person name="Atanasova L."/>
            <person name="Karlsson M."/>
            <person name="Huettel B."/>
            <person name="Barry K.W."/>
            <person name="Haridas S."/>
            <person name="Chen C."/>
            <person name="Bauer D."/>
            <person name="Andreopoulos W."/>
            <person name="Pangilinan J."/>
            <person name="LaButti K."/>
            <person name="Riley R."/>
            <person name="Lipzen A."/>
            <person name="Clum A."/>
            <person name="Drula E."/>
            <person name="Henrissat B."/>
            <person name="Kohler A."/>
            <person name="Grigoriev I.V."/>
            <person name="Martin F.M."/>
            <person name="Hacquard S."/>
        </authorList>
    </citation>
    <scope>NUCLEOTIDE SEQUENCE</scope>
    <source>
        <strain evidence="2">MPI-CAGE-AT-0016</strain>
    </source>
</reference>
<evidence type="ECO:0000256" key="1">
    <source>
        <dbReference type="SAM" id="MobiDB-lite"/>
    </source>
</evidence>
<dbReference type="Proteomes" id="UP000813385">
    <property type="component" value="Unassembled WGS sequence"/>
</dbReference>
<evidence type="ECO:0008006" key="4">
    <source>
        <dbReference type="Google" id="ProtNLM"/>
    </source>
</evidence>
<dbReference type="GO" id="GO:0003700">
    <property type="term" value="F:DNA-binding transcription factor activity"/>
    <property type="evidence" value="ECO:0007669"/>
    <property type="project" value="InterPro"/>
</dbReference>
<evidence type="ECO:0000313" key="2">
    <source>
        <dbReference type="EMBL" id="KAH7377207.1"/>
    </source>
</evidence>
<dbReference type="SUPFAM" id="SSF57959">
    <property type="entry name" value="Leucine zipper domain"/>
    <property type="match status" value="1"/>
</dbReference>
<dbReference type="Gene3D" id="1.20.5.170">
    <property type="match status" value="1"/>
</dbReference>